<feature type="domain" description="CBS" evidence="3">
    <location>
        <begin position="86"/>
        <end position="138"/>
    </location>
</feature>
<evidence type="ECO:0000313" key="4">
    <source>
        <dbReference type="EMBL" id="QDT05672.1"/>
    </source>
</evidence>
<dbReference type="SUPFAM" id="SSF54631">
    <property type="entry name" value="CBS-domain pair"/>
    <property type="match status" value="1"/>
</dbReference>
<sequence length="138" mass="15247">MKKNEPVTRVMSTELVTIHDHEPVSKLREIFESGDLHHVPVVSGEKLVGIISSNDLMRISFGEFGNQDGKELDAILDHTFDIPGVMNRNPVSLPVTGSIREAARLLVTHRFHALPIVDGDKLVGIVTSTDLLQFLSEL</sequence>
<keyword evidence="1 2" id="KW-0129">CBS domain</keyword>
<reference evidence="4 5" key="1">
    <citation type="submission" date="2019-02" db="EMBL/GenBank/DDBJ databases">
        <title>Deep-cultivation of Planctomycetes and their phenomic and genomic characterization uncovers novel biology.</title>
        <authorList>
            <person name="Wiegand S."/>
            <person name="Jogler M."/>
            <person name="Boedeker C."/>
            <person name="Pinto D."/>
            <person name="Vollmers J."/>
            <person name="Rivas-Marin E."/>
            <person name="Kohn T."/>
            <person name="Peeters S.H."/>
            <person name="Heuer A."/>
            <person name="Rast P."/>
            <person name="Oberbeckmann S."/>
            <person name="Bunk B."/>
            <person name="Jeske O."/>
            <person name="Meyerdierks A."/>
            <person name="Storesund J.E."/>
            <person name="Kallscheuer N."/>
            <person name="Luecker S."/>
            <person name="Lage O.M."/>
            <person name="Pohl T."/>
            <person name="Merkel B.J."/>
            <person name="Hornburger P."/>
            <person name="Mueller R.-W."/>
            <person name="Bruemmer F."/>
            <person name="Labrenz M."/>
            <person name="Spormann A.M."/>
            <person name="Op den Camp H."/>
            <person name="Overmann J."/>
            <person name="Amann R."/>
            <person name="Jetten M.S.M."/>
            <person name="Mascher T."/>
            <person name="Medema M.H."/>
            <person name="Devos D.P."/>
            <person name="Kaster A.-K."/>
            <person name="Ovreas L."/>
            <person name="Rohde M."/>
            <person name="Galperin M.Y."/>
            <person name="Jogler C."/>
        </authorList>
    </citation>
    <scope>NUCLEOTIDE SEQUENCE [LARGE SCALE GENOMIC DNA]</scope>
    <source>
        <strain evidence="4 5">K22_7</strain>
    </source>
</reference>
<dbReference type="Gene3D" id="3.10.580.10">
    <property type="entry name" value="CBS-domain"/>
    <property type="match status" value="1"/>
</dbReference>
<name>A0A517NEW5_9BACT</name>
<protein>
    <submittedName>
        <fullName evidence="4">Inosine 5'-monophosphate dehydrogenase</fullName>
    </submittedName>
</protein>
<dbReference type="PROSITE" id="PS51371">
    <property type="entry name" value="CBS"/>
    <property type="match status" value="2"/>
</dbReference>
<dbReference type="KEGG" id="rlc:K227x_40740"/>
<organism evidence="4 5">
    <name type="scientific">Rubripirellula lacrimiformis</name>
    <dbReference type="NCBI Taxonomy" id="1930273"/>
    <lineage>
        <taxon>Bacteria</taxon>
        <taxon>Pseudomonadati</taxon>
        <taxon>Planctomycetota</taxon>
        <taxon>Planctomycetia</taxon>
        <taxon>Pirellulales</taxon>
        <taxon>Pirellulaceae</taxon>
        <taxon>Rubripirellula</taxon>
    </lineage>
</organism>
<dbReference type="Proteomes" id="UP000318538">
    <property type="component" value="Chromosome"/>
</dbReference>
<feature type="domain" description="CBS" evidence="3">
    <location>
        <begin position="11"/>
        <end position="69"/>
    </location>
</feature>
<dbReference type="EMBL" id="CP036525">
    <property type="protein sequence ID" value="QDT05672.1"/>
    <property type="molecule type" value="Genomic_DNA"/>
</dbReference>
<accession>A0A517NEW5</accession>
<dbReference type="RefSeq" id="WP_218933366.1">
    <property type="nucleotide sequence ID" value="NZ_CP036525.1"/>
</dbReference>
<evidence type="ECO:0000313" key="5">
    <source>
        <dbReference type="Proteomes" id="UP000318538"/>
    </source>
</evidence>
<keyword evidence="5" id="KW-1185">Reference proteome</keyword>
<dbReference type="SMART" id="SM00116">
    <property type="entry name" value="CBS"/>
    <property type="match status" value="2"/>
</dbReference>
<dbReference type="PANTHER" id="PTHR43080:SF2">
    <property type="entry name" value="CBS DOMAIN-CONTAINING PROTEIN"/>
    <property type="match status" value="1"/>
</dbReference>
<evidence type="ECO:0000256" key="2">
    <source>
        <dbReference type="PROSITE-ProRule" id="PRU00703"/>
    </source>
</evidence>
<dbReference type="Pfam" id="PF00571">
    <property type="entry name" value="CBS"/>
    <property type="match status" value="2"/>
</dbReference>
<dbReference type="AlphaFoldDB" id="A0A517NEW5"/>
<dbReference type="PANTHER" id="PTHR43080">
    <property type="entry name" value="CBS DOMAIN-CONTAINING PROTEIN CBSX3, MITOCHONDRIAL"/>
    <property type="match status" value="1"/>
</dbReference>
<evidence type="ECO:0000256" key="1">
    <source>
        <dbReference type="ARBA" id="ARBA00023122"/>
    </source>
</evidence>
<proteinExistence type="predicted"/>
<evidence type="ECO:0000259" key="3">
    <source>
        <dbReference type="PROSITE" id="PS51371"/>
    </source>
</evidence>
<dbReference type="InterPro" id="IPR051257">
    <property type="entry name" value="Diverse_CBS-Domain"/>
</dbReference>
<dbReference type="InterPro" id="IPR000644">
    <property type="entry name" value="CBS_dom"/>
</dbReference>
<gene>
    <name evidence="4" type="ORF">K227x_40740</name>
</gene>
<dbReference type="InterPro" id="IPR046342">
    <property type="entry name" value="CBS_dom_sf"/>
</dbReference>